<evidence type="ECO:0000256" key="1">
    <source>
        <dbReference type="SAM" id="Phobius"/>
    </source>
</evidence>
<proteinExistence type="predicted"/>
<feature type="transmembrane region" description="Helical" evidence="1">
    <location>
        <begin position="83"/>
        <end position="103"/>
    </location>
</feature>
<dbReference type="Proteomes" id="UP000634660">
    <property type="component" value="Unassembled WGS sequence"/>
</dbReference>
<keyword evidence="1" id="KW-0812">Transmembrane</keyword>
<reference evidence="2" key="2">
    <citation type="submission" date="2020-09" db="EMBL/GenBank/DDBJ databases">
        <authorList>
            <person name="Sun Q."/>
            <person name="Ohkuma M."/>
        </authorList>
    </citation>
    <scope>NUCLEOTIDE SEQUENCE</scope>
    <source>
        <strain evidence="2">JCM 4834</strain>
    </source>
</reference>
<feature type="transmembrane region" description="Helical" evidence="1">
    <location>
        <begin position="43"/>
        <end position="71"/>
    </location>
</feature>
<dbReference type="RefSeq" id="WP_229885895.1">
    <property type="nucleotide sequence ID" value="NZ_BMVX01000002.1"/>
</dbReference>
<evidence type="ECO:0008006" key="4">
    <source>
        <dbReference type="Google" id="ProtNLM"/>
    </source>
</evidence>
<organism evidence="2 3">
    <name type="scientific">Streptomyces subrutilus</name>
    <dbReference type="NCBI Taxonomy" id="36818"/>
    <lineage>
        <taxon>Bacteria</taxon>
        <taxon>Bacillati</taxon>
        <taxon>Actinomycetota</taxon>
        <taxon>Actinomycetes</taxon>
        <taxon>Kitasatosporales</taxon>
        <taxon>Streptomycetaceae</taxon>
        <taxon>Streptomyces</taxon>
    </lineage>
</organism>
<gene>
    <name evidence="2" type="ORF">GCM10010371_05320</name>
</gene>
<name>A0A918QHY0_9ACTN</name>
<keyword evidence="1" id="KW-0472">Membrane</keyword>
<comment type="caution">
    <text evidence="2">The sequence shown here is derived from an EMBL/GenBank/DDBJ whole genome shotgun (WGS) entry which is preliminary data.</text>
</comment>
<sequence length="274" mass="28353">MTSALFALALLAALAGPLALRLRRRPAFVTGRDGRLSTSTTLALAWTVVLVWLLLATLGYGLTAGGGAAWFEGEHGPLSPLTTVYLPLLGGPYAALIGAKAVVGARLERGTLAKPAPKPTPSGRRPLRELIANDSGRTDLVDLQYVALSAVTLLYVVLFFLSDVGAGLPPLPTEIWALTGAPAGAYLLNKVATRANPVITDVSVRGDRLTVEGGGLTADTARVTVDDTAVPAVPDPATGTLTAPLPDSATPPFTVVVTTRGLRSDPYHYESAGL</sequence>
<evidence type="ECO:0000313" key="2">
    <source>
        <dbReference type="EMBL" id="GGZ49002.1"/>
    </source>
</evidence>
<protein>
    <recommendedName>
        <fullName evidence="4">IPT/TIG domain-containing protein</fullName>
    </recommendedName>
</protein>
<keyword evidence="1" id="KW-1133">Transmembrane helix</keyword>
<dbReference type="AlphaFoldDB" id="A0A918QHY0"/>
<reference evidence="2" key="1">
    <citation type="journal article" date="2014" name="Int. J. Syst. Evol. Microbiol.">
        <title>Complete genome sequence of Corynebacterium casei LMG S-19264T (=DSM 44701T), isolated from a smear-ripened cheese.</title>
        <authorList>
            <consortium name="US DOE Joint Genome Institute (JGI-PGF)"/>
            <person name="Walter F."/>
            <person name="Albersmeier A."/>
            <person name="Kalinowski J."/>
            <person name="Ruckert C."/>
        </authorList>
    </citation>
    <scope>NUCLEOTIDE SEQUENCE</scope>
    <source>
        <strain evidence="2">JCM 4834</strain>
    </source>
</reference>
<accession>A0A918QHY0</accession>
<evidence type="ECO:0000313" key="3">
    <source>
        <dbReference type="Proteomes" id="UP000634660"/>
    </source>
</evidence>
<feature type="transmembrane region" description="Helical" evidence="1">
    <location>
        <begin position="143"/>
        <end position="161"/>
    </location>
</feature>
<dbReference type="EMBL" id="BMVX01000002">
    <property type="protein sequence ID" value="GGZ49002.1"/>
    <property type="molecule type" value="Genomic_DNA"/>
</dbReference>